<name>A0A4P9VZ70_9FUNG</name>
<dbReference type="Proteomes" id="UP000269721">
    <property type="component" value="Unassembled WGS sequence"/>
</dbReference>
<evidence type="ECO:0000256" key="1">
    <source>
        <dbReference type="ARBA" id="ARBA00010918"/>
    </source>
</evidence>
<dbReference type="InterPro" id="IPR053973">
    <property type="entry name" value="ERMP1-like_C"/>
</dbReference>
<gene>
    <name evidence="3" type="ORF">BDK51DRAFT_25885</name>
</gene>
<dbReference type="EMBL" id="ML001655">
    <property type="protein sequence ID" value="RKO83106.1"/>
    <property type="molecule type" value="Genomic_DNA"/>
</dbReference>
<dbReference type="OrthoDB" id="76293at2759"/>
<sequence length="238" mass="26259">RAYVGFKENATDGSREILISQCDPARMHELLGPISKELGAPAVHLAPEVSEVHWALLFPFSHFLDTYSFTINHLAPSSPSSHAAPILSVALDHRDPATDTRTLTLVLTHPHHIWTVLLFDAEVVDWSMSDKTILLDDAGKTHQRRHVIRHAGGHESASWNLTLTVRGAGGSLPVQINGIERDGYHELVEATVSKAKLGRSWRWTDRWGSAEVLARVEAVLPDWTTSLFVGFSVSTVVV</sequence>
<evidence type="ECO:0000259" key="2">
    <source>
        <dbReference type="Pfam" id="PF22248"/>
    </source>
</evidence>
<organism evidence="3 4">
    <name type="scientific">Blyttiomyces helicus</name>
    <dbReference type="NCBI Taxonomy" id="388810"/>
    <lineage>
        <taxon>Eukaryota</taxon>
        <taxon>Fungi</taxon>
        <taxon>Fungi incertae sedis</taxon>
        <taxon>Chytridiomycota</taxon>
        <taxon>Chytridiomycota incertae sedis</taxon>
        <taxon>Chytridiomycetes</taxon>
        <taxon>Chytridiomycetes incertae sedis</taxon>
        <taxon>Blyttiomyces</taxon>
    </lineage>
</organism>
<feature type="non-terminal residue" evidence="3">
    <location>
        <position position="1"/>
    </location>
</feature>
<evidence type="ECO:0000313" key="3">
    <source>
        <dbReference type="EMBL" id="RKO83106.1"/>
    </source>
</evidence>
<reference evidence="4" key="1">
    <citation type="journal article" date="2018" name="Nat. Microbiol.">
        <title>Leveraging single-cell genomics to expand the fungal tree of life.</title>
        <authorList>
            <person name="Ahrendt S.R."/>
            <person name="Quandt C.A."/>
            <person name="Ciobanu D."/>
            <person name="Clum A."/>
            <person name="Salamov A."/>
            <person name="Andreopoulos B."/>
            <person name="Cheng J.F."/>
            <person name="Woyke T."/>
            <person name="Pelin A."/>
            <person name="Henrissat B."/>
            <person name="Reynolds N.K."/>
            <person name="Benny G.L."/>
            <person name="Smith M.E."/>
            <person name="James T.Y."/>
            <person name="Grigoriev I.V."/>
        </authorList>
    </citation>
    <scope>NUCLEOTIDE SEQUENCE [LARGE SCALE GENOMIC DNA]</scope>
</reference>
<dbReference type="Pfam" id="PF22248">
    <property type="entry name" value="ERMP1_C"/>
    <property type="match status" value="1"/>
</dbReference>
<proteinExistence type="inferred from homology"/>
<keyword evidence="4" id="KW-1185">Reference proteome</keyword>
<protein>
    <recommendedName>
        <fullName evidence="2">Endoplasmic reticulum metallopeptidase 1-like C-terminal domain-containing protein</fullName>
    </recommendedName>
</protein>
<feature type="domain" description="Endoplasmic reticulum metallopeptidase 1-like C-terminal" evidence="2">
    <location>
        <begin position="54"/>
        <end position="166"/>
    </location>
</feature>
<dbReference type="AlphaFoldDB" id="A0A4P9VZ70"/>
<evidence type="ECO:0000313" key="4">
    <source>
        <dbReference type="Proteomes" id="UP000269721"/>
    </source>
</evidence>
<accession>A0A4P9VZ70</accession>
<comment type="similarity">
    <text evidence="1">Belongs to the peptidase M28 family.</text>
</comment>